<dbReference type="InterPro" id="IPR038725">
    <property type="entry name" value="YdaG_split_barrel_FMN-bd"/>
</dbReference>
<name>S0FKV8_RUMCE</name>
<keyword evidence="3" id="KW-1185">Reference proteome</keyword>
<protein>
    <submittedName>
        <fullName evidence="2">Putative stress protein (General stress protein 26)</fullName>
    </submittedName>
</protein>
<dbReference type="RefSeq" id="WP_004627457.1">
    <property type="nucleotide sequence ID" value="NZ_AORV01000045.1"/>
</dbReference>
<organism evidence="2 3">
    <name type="scientific">Ruminiclostridium cellobioparum subsp. termitidis CT1112</name>
    <dbReference type="NCBI Taxonomy" id="1195236"/>
    <lineage>
        <taxon>Bacteria</taxon>
        <taxon>Bacillati</taxon>
        <taxon>Bacillota</taxon>
        <taxon>Clostridia</taxon>
        <taxon>Eubacteriales</taxon>
        <taxon>Oscillospiraceae</taxon>
        <taxon>Ruminiclostridium</taxon>
    </lineage>
</organism>
<gene>
    <name evidence="2" type="ORF">CTER_3323</name>
</gene>
<dbReference type="eggNOG" id="COG3871">
    <property type="taxonomic scope" value="Bacteria"/>
</dbReference>
<dbReference type="Pfam" id="PF16242">
    <property type="entry name" value="Pyrid_ox_like"/>
    <property type="match status" value="1"/>
</dbReference>
<dbReference type="PANTHER" id="PTHR34818">
    <property type="entry name" value="PROTEIN BLI-3"/>
    <property type="match status" value="1"/>
</dbReference>
<dbReference type="Proteomes" id="UP000014155">
    <property type="component" value="Unassembled WGS sequence"/>
</dbReference>
<dbReference type="STRING" id="1195236.CTER_3323"/>
<sequence>MNSMIFEKAVALVERSFTGVLGTVEKSGIPQQKAMIKTQAVGLKEFWFCSNTSSKRVQQIKDNPNASLYFFDEATFEGLMLTGIAQISYDDEKRKSFWTEEMKMYYPLGCYDPDFALVKFTAHKANYYHGLKNYDFDIE</sequence>
<evidence type="ECO:0000313" key="2">
    <source>
        <dbReference type="EMBL" id="EMS70946.1"/>
    </source>
</evidence>
<evidence type="ECO:0000259" key="1">
    <source>
        <dbReference type="Pfam" id="PF16242"/>
    </source>
</evidence>
<feature type="domain" description="General stress protein FMN-binding split barrel" evidence="1">
    <location>
        <begin position="8"/>
        <end position="129"/>
    </location>
</feature>
<dbReference type="AlphaFoldDB" id="S0FKV8"/>
<dbReference type="PATRIC" id="fig|1195236.3.peg.3551"/>
<dbReference type="Gene3D" id="2.30.110.10">
    <property type="entry name" value="Electron Transport, Fmn-binding Protein, Chain A"/>
    <property type="match status" value="1"/>
</dbReference>
<comment type="caution">
    <text evidence="2">The sequence shown here is derived from an EMBL/GenBank/DDBJ whole genome shotgun (WGS) entry which is preliminary data.</text>
</comment>
<dbReference type="InterPro" id="IPR052917">
    <property type="entry name" value="Stress-Dev_Protein"/>
</dbReference>
<evidence type="ECO:0000313" key="3">
    <source>
        <dbReference type="Proteomes" id="UP000014155"/>
    </source>
</evidence>
<dbReference type="SUPFAM" id="SSF50475">
    <property type="entry name" value="FMN-binding split barrel"/>
    <property type="match status" value="1"/>
</dbReference>
<dbReference type="InterPro" id="IPR012349">
    <property type="entry name" value="Split_barrel_FMN-bd"/>
</dbReference>
<proteinExistence type="predicted"/>
<accession>S0FKV8</accession>
<reference evidence="2 3" key="1">
    <citation type="journal article" date="2013" name="Genome Announc.">
        <title>Draft Genome Sequence of the Cellulolytic, Mesophilic, Anaerobic Bacterium Clostridium termitidis Strain CT1112 (DSM 5398).</title>
        <authorList>
            <person name="Lal S."/>
            <person name="Ramachandran U."/>
            <person name="Zhang X."/>
            <person name="Munir R."/>
            <person name="Sparling R."/>
            <person name="Levin D.B."/>
        </authorList>
    </citation>
    <scope>NUCLEOTIDE SEQUENCE [LARGE SCALE GENOMIC DNA]</scope>
    <source>
        <strain evidence="2 3">CT1112</strain>
    </source>
</reference>
<dbReference type="EMBL" id="AORV01000045">
    <property type="protein sequence ID" value="EMS70946.1"/>
    <property type="molecule type" value="Genomic_DNA"/>
</dbReference>
<dbReference type="PANTHER" id="PTHR34818:SF1">
    <property type="entry name" value="PROTEIN BLI-3"/>
    <property type="match status" value="1"/>
</dbReference>